<dbReference type="Proteomes" id="UP001595722">
    <property type="component" value="Unassembled WGS sequence"/>
</dbReference>
<organism evidence="1 2">
    <name type="scientific">Bacterioplanoides pacificum</name>
    <dbReference type="NCBI Taxonomy" id="1171596"/>
    <lineage>
        <taxon>Bacteria</taxon>
        <taxon>Pseudomonadati</taxon>
        <taxon>Pseudomonadota</taxon>
        <taxon>Gammaproteobacteria</taxon>
        <taxon>Oceanospirillales</taxon>
        <taxon>Oceanospirillaceae</taxon>
        <taxon>Bacterioplanoides</taxon>
    </lineage>
</organism>
<accession>A0ABV7VWY1</accession>
<sequence length="82" mass="9570">MVHNTETGLLIDQPQLAAHAYQTLLAELPQQAYRLSWQQGQLLWQEAGEGGKSRWYRRDPKAGVWRRLQSWLLGWLPLESEL</sequence>
<dbReference type="EMBL" id="JBHRYB010000015">
    <property type="protein sequence ID" value="MFC3681533.1"/>
    <property type="molecule type" value="Genomic_DNA"/>
</dbReference>
<gene>
    <name evidence="1" type="ORF">ACFOMG_15620</name>
</gene>
<name>A0ABV7VWY1_9GAMM</name>
<dbReference type="RefSeq" id="WP_376867987.1">
    <property type="nucleotide sequence ID" value="NZ_JBHRYB010000015.1"/>
</dbReference>
<reference evidence="2" key="1">
    <citation type="journal article" date="2019" name="Int. J. Syst. Evol. Microbiol.">
        <title>The Global Catalogue of Microorganisms (GCM) 10K type strain sequencing project: providing services to taxonomists for standard genome sequencing and annotation.</title>
        <authorList>
            <consortium name="The Broad Institute Genomics Platform"/>
            <consortium name="The Broad Institute Genome Sequencing Center for Infectious Disease"/>
            <person name="Wu L."/>
            <person name="Ma J."/>
        </authorList>
    </citation>
    <scope>NUCLEOTIDE SEQUENCE [LARGE SCALE GENOMIC DNA]</scope>
    <source>
        <strain evidence="2">KCTC 42424</strain>
    </source>
</reference>
<proteinExistence type="predicted"/>
<evidence type="ECO:0000313" key="1">
    <source>
        <dbReference type="EMBL" id="MFC3681533.1"/>
    </source>
</evidence>
<evidence type="ECO:0000313" key="2">
    <source>
        <dbReference type="Proteomes" id="UP001595722"/>
    </source>
</evidence>
<comment type="caution">
    <text evidence="1">The sequence shown here is derived from an EMBL/GenBank/DDBJ whole genome shotgun (WGS) entry which is preliminary data.</text>
</comment>
<protein>
    <submittedName>
        <fullName evidence="1">Uncharacterized protein</fullName>
    </submittedName>
</protein>
<keyword evidence="2" id="KW-1185">Reference proteome</keyword>